<evidence type="ECO:0000256" key="5">
    <source>
        <dbReference type="ARBA" id="ARBA00022490"/>
    </source>
</evidence>
<dbReference type="NCBIfam" id="TIGR00046">
    <property type="entry name" value="RsmE family RNA methyltransferase"/>
    <property type="match status" value="1"/>
</dbReference>
<evidence type="ECO:0000259" key="14">
    <source>
        <dbReference type="Pfam" id="PF20260"/>
    </source>
</evidence>
<keyword evidence="7 12" id="KW-0489">Methyltransferase</keyword>
<dbReference type="PANTHER" id="PTHR30027:SF3">
    <property type="entry name" value="16S RRNA (URACIL(1498)-N(3))-METHYLTRANSFERASE"/>
    <property type="match status" value="1"/>
</dbReference>
<evidence type="ECO:0000256" key="8">
    <source>
        <dbReference type="ARBA" id="ARBA00022679"/>
    </source>
</evidence>
<dbReference type="CDD" id="cd18084">
    <property type="entry name" value="RsmE-like"/>
    <property type="match status" value="1"/>
</dbReference>
<dbReference type="EMBL" id="CP029077">
    <property type="protein sequence ID" value="QED23869.1"/>
    <property type="molecule type" value="Genomic_DNA"/>
</dbReference>
<gene>
    <name evidence="15" type="ORF">Deia_01088</name>
</gene>
<keyword evidence="8 12" id="KW-0808">Transferase</keyword>
<keyword evidence="6 12" id="KW-0698">rRNA processing</keyword>
<dbReference type="EC" id="2.1.1.193" evidence="3 12"/>
<organism evidence="15 16">
    <name type="scientific">Candidatus Deianiraea vastatrix</name>
    <dbReference type="NCBI Taxonomy" id="2163644"/>
    <lineage>
        <taxon>Bacteria</taxon>
        <taxon>Pseudomonadati</taxon>
        <taxon>Pseudomonadota</taxon>
        <taxon>Alphaproteobacteria</taxon>
        <taxon>Rickettsiales</taxon>
        <taxon>Candidatus Deianiraeaceae</taxon>
        <taxon>Candidatus Deianiraea</taxon>
    </lineage>
</organism>
<dbReference type="InterPro" id="IPR046887">
    <property type="entry name" value="RsmE_PUA-like"/>
</dbReference>
<dbReference type="GO" id="GO:0070475">
    <property type="term" value="P:rRNA base methylation"/>
    <property type="evidence" value="ECO:0007669"/>
    <property type="project" value="TreeGrafter"/>
</dbReference>
<evidence type="ECO:0000256" key="12">
    <source>
        <dbReference type="PIRNR" id="PIRNR015601"/>
    </source>
</evidence>
<dbReference type="OrthoDB" id="9815641at2"/>
<dbReference type="RefSeq" id="WP_146821317.1">
    <property type="nucleotide sequence ID" value="NZ_CP029077.1"/>
</dbReference>
<dbReference type="GO" id="GO:0005737">
    <property type="term" value="C:cytoplasm"/>
    <property type="evidence" value="ECO:0007669"/>
    <property type="project" value="UniProtKB-SubCell"/>
</dbReference>
<comment type="catalytic activity">
    <reaction evidence="11 12">
        <text>uridine(1498) in 16S rRNA + S-adenosyl-L-methionine = N(3)-methyluridine(1498) in 16S rRNA + S-adenosyl-L-homocysteine + H(+)</text>
        <dbReference type="Rhea" id="RHEA:42920"/>
        <dbReference type="Rhea" id="RHEA-COMP:10283"/>
        <dbReference type="Rhea" id="RHEA-COMP:10284"/>
        <dbReference type="ChEBI" id="CHEBI:15378"/>
        <dbReference type="ChEBI" id="CHEBI:57856"/>
        <dbReference type="ChEBI" id="CHEBI:59789"/>
        <dbReference type="ChEBI" id="CHEBI:65315"/>
        <dbReference type="ChEBI" id="CHEBI:74502"/>
        <dbReference type="EC" id="2.1.1.193"/>
    </reaction>
</comment>
<evidence type="ECO:0000256" key="4">
    <source>
        <dbReference type="ARBA" id="ARBA00013673"/>
    </source>
</evidence>
<accession>A0A5B8XG46</accession>
<dbReference type="InterPro" id="IPR046886">
    <property type="entry name" value="RsmE_MTase_dom"/>
</dbReference>
<evidence type="ECO:0000313" key="16">
    <source>
        <dbReference type="Proteomes" id="UP000321934"/>
    </source>
</evidence>
<evidence type="ECO:0000313" key="15">
    <source>
        <dbReference type="EMBL" id="QED23869.1"/>
    </source>
</evidence>
<evidence type="ECO:0000256" key="7">
    <source>
        <dbReference type="ARBA" id="ARBA00022603"/>
    </source>
</evidence>
<evidence type="ECO:0000256" key="1">
    <source>
        <dbReference type="ARBA" id="ARBA00004496"/>
    </source>
</evidence>
<comment type="function">
    <text evidence="10 12">Specifically methylates the N3 position of the uracil ring of uridine 1498 (m3U1498) in 16S rRNA. Acts on the fully assembled 30S ribosomal subunit.</text>
</comment>
<evidence type="ECO:0000256" key="2">
    <source>
        <dbReference type="ARBA" id="ARBA00005528"/>
    </source>
</evidence>
<dbReference type="SUPFAM" id="SSF88697">
    <property type="entry name" value="PUA domain-like"/>
    <property type="match status" value="1"/>
</dbReference>
<evidence type="ECO:0000256" key="10">
    <source>
        <dbReference type="ARBA" id="ARBA00025699"/>
    </source>
</evidence>
<keyword evidence="16" id="KW-1185">Reference proteome</keyword>
<evidence type="ECO:0000256" key="9">
    <source>
        <dbReference type="ARBA" id="ARBA00022691"/>
    </source>
</evidence>
<dbReference type="Proteomes" id="UP000321934">
    <property type="component" value="Chromosome"/>
</dbReference>
<protein>
    <recommendedName>
        <fullName evidence="4 12">Ribosomal RNA small subunit methyltransferase E</fullName>
        <ecNumber evidence="3 12">2.1.1.193</ecNumber>
    </recommendedName>
</protein>
<dbReference type="PANTHER" id="PTHR30027">
    <property type="entry name" value="RIBOSOMAL RNA SMALL SUBUNIT METHYLTRANSFERASE E"/>
    <property type="match status" value="1"/>
</dbReference>
<name>A0A5B8XG46_9RICK</name>
<dbReference type="Pfam" id="PF04452">
    <property type="entry name" value="Methyltrans_RNA"/>
    <property type="match status" value="1"/>
</dbReference>
<dbReference type="InterPro" id="IPR015947">
    <property type="entry name" value="PUA-like_sf"/>
</dbReference>
<feature type="domain" description="Ribosomal RNA small subunit methyltransferase E PUA-like" evidence="14">
    <location>
        <begin position="17"/>
        <end position="62"/>
    </location>
</feature>
<evidence type="ECO:0000256" key="6">
    <source>
        <dbReference type="ARBA" id="ARBA00022552"/>
    </source>
</evidence>
<evidence type="ECO:0000259" key="13">
    <source>
        <dbReference type="Pfam" id="PF04452"/>
    </source>
</evidence>
<dbReference type="Gene3D" id="3.40.1280.10">
    <property type="match status" value="1"/>
</dbReference>
<proteinExistence type="inferred from homology"/>
<dbReference type="InterPro" id="IPR006700">
    <property type="entry name" value="RsmE"/>
</dbReference>
<dbReference type="PIRSF" id="PIRSF015601">
    <property type="entry name" value="MTase_slr0722"/>
    <property type="match status" value="1"/>
</dbReference>
<reference evidence="15 16" key="1">
    <citation type="journal article" date="2019" name="ISME J.">
        <title>Deianiraea, an extracellular bacterium associated with the ciliate Paramecium, suggests an alternative scenario for the evolution of Rickettsiales.</title>
        <authorList>
            <person name="Castelli M."/>
            <person name="Sabaneyeva E."/>
            <person name="Lanzoni O."/>
            <person name="Lebedeva N."/>
            <person name="Floriano A.M."/>
            <person name="Gaiarsa S."/>
            <person name="Benken K."/>
            <person name="Modeo L."/>
            <person name="Bandi C."/>
            <person name="Potekhin A."/>
            <person name="Sassera D."/>
            <person name="Petroni G."/>
        </authorList>
    </citation>
    <scope>NUCLEOTIDE SEQUENCE [LARGE SCALE GENOMIC DNA]</scope>
    <source>
        <strain evidence="15">CyL4-1</strain>
    </source>
</reference>
<dbReference type="GO" id="GO:0070042">
    <property type="term" value="F:rRNA (uridine-N3-)-methyltransferase activity"/>
    <property type="evidence" value="ECO:0007669"/>
    <property type="project" value="TreeGrafter"/>
</dbReference>
<dbReference type="Gene3D" id="2.40.240.20">
    <property type="entry name" value="Hypothetical PUA domain-like, domain 1"/>
    <property type="match status" value="1"/>
</dbReference>
<sequence length="237" mass="26828">MRCYVENISHNSEEILIEDDEFHHIKNVMRIKNGQEIIVFNNEIEFLCTVLDIQKKSIIVKVVKNTSKTEKKSNIYLMPCIVKGDKMSEIFDIAVQFAVCQIQPIISQNSHVKDINIKRMEAVMQTSLKQSSGMLKSEICNPVKFADIVNIITEKDCIIYGDLSKNTIKINSINMQSYNKIFALIGPEGGITKDEYQILQTIKNSFGISLSSRILRAENATCAILANIYASLESQMP</sequence>
<dbReference type="InterPro" id="IPR029026">
    <property type="entry name" value="tRNA_m1G_MTases_N"/>
</dbReference>
<dbReference type="Pfam" id="PF20260">
    <property type="entry name" value="PUA_4"/>
    <property type="match status" value="1"/>
</dbReference>
<dbReference type="InterPro" id="IPR029028">
    <property type="entry name" value="Alpha/beta_knot_MTases"/>
</dbReference>
<evidence type="ECO:0000256" key="3">
    <source>
        <dbReference type="ARBA" id="ARBA00012328"/>
    </source>
</evidence>
<feature type="domain" description="Ribosomal RNA small subunit methyltransferase E methyltransferase" evidence="13">
    <location>
        <begin position="70"/>
        <end position="227"/>
    </location>
</feature>
<keyword evidence="9 12" id="KW-0949">S-adenosyl-L-methionine</keyword>
<evidence type="ECO:0000256" key="11">
    <source>
        <dbReference type="ARBA" id="ARBA00047944"/>
    </source>
</evidence>
<dbReference type="AlphaFoldDB" id="A0A5B8XG46"/>
<comment type="similarity">
    <text evidence="2 12">Belongs to the RNA methyltransferase RsmE family.</text>
</comment>
<dbReference type="SUPFAM" id="SSF75217">
    <property type="entry name" value="alpha/beta knot"/>
    <property type="match status" value="1"/>
</dbReference>
<comment type="subcellular location">
    <subcellularLocation>
        <location evidence="1 12">Cytoplasm</location>
    </subcellularLocation>
</comment>
<keyword evidence="5 12" id="KW-0963">Cytoplasm</keyword>